<accession>A0ACB6RN65</accession>
<organism evidence="1 2">
    <name type="scientific">Macroventuria anomochaeta</name>
    <dbReference type="NCBI Taxonomy" id="301207"/>
    <lineage>
        <taxon>Eukaryota</taxon>
        <taxon>Fungi</taxon>
        <taxon>Dikarya</taxon>
        <taxon>Ascomycota</taxon>
        <taxon>Pezizomycotina</taxon>
        <taxon>Dothideomycetes</taxon>
        <taxon>Pleosporomycetidae</taxon>
        <taxon>Pleosporales</taxon>
        <taxon>Pleosporineae</taxon>
        <taxon>Didymellaceae</taxon>
        <taxon>Macroventuria</taxon>
    </lineage>
</organism>
<comment type="caution">
    <text evidence="1">The sequence shown here is derived from an EMBL/GenBank/DDBJ whole genome shotgun (WGS) entry which is preliminary data.</text>
</comment>
<gene>
    <name evidence="1" type="ORF">BU25DRAFT_298076</name>
</gene>
<sequence>IALSYCWGGPQPITTRQDNAQDHTNGIVFSELPKTLQDAIFVTSELGMRYLWVDCLCIIQDDPEDVAREISLMAQIFEQAYVSISAASAASVHEGFLANQNAPVGTAVPVTFNFPDSDMTPLLIERVERTRDPANDPINLRAWTLQEHILAPRMLVYSTEELWWQCESSVTHSKGQEEDLYYFSSKLEKHRRSLDYWRSIVQDYSRRFLTYSNDKLPALAGIAARFSRTSSARYFAGLWDIDLLGELMWCSSRSDISRPATQRAPSWSWASVDGEVH</sequence>
<evidence type="ECO:0000313" key="1">
    <source>
        <dbReference type="EMBL" id="KAF2623385.1"/>
    </source>
</evidence>
<protein>
    <submittedName>
        <fullName evidence="1">HET-domain-containing protein</fullName>
    </submittedName>
</protein>
<proteinExistence type="predicted"/>
<keyword evidence="2" id="KW-1185">Reference proteome</keyword>
<reference evidence="1" key="1">
    <citation type="journal article" date="2020" name="Stud. Mycol.">
        <title>101 Dothideomycetes genomes: a test case for predicting lifestyles and emergence of pathogens.</title>
        <authorList>
            <person name="Haridas S."/>
            <person name="Albert R."/>
            <person name="Binder M."/>
            <person name="Bloem J."/>
            <person name="Labutti K."/>
            <person name="Salamov A."/>
            <person name="Andreopoulos B."/>
            <person name="Baker S."/>
            <person name="Barry K."/>
            <person name="Bills G."/>
            <person name="Bluhm B."/>
            <person name="Cannon C."/>
            <person name="Castanera R."/>
            <person name="Culley D."/>
            <person name="Daum C."/>
            <person name="Ezra D."/>
            <person name="Gonzalez J."/>
            <person name="Henrissat B."/>
            <person name="Kuo A."/>
            <person name="Liang C."/>
            <person name="Lipzen A."/>
            <person name="Lutzoni F."/>
            <person name="Magnuson J."/>
            <person name="Mondo S."/>
            <person name="Nolan M."/>
            <person name="Ohm R."/>
            <person name="Pangilinan J."/>
            <person name="Park H.-J."/>
            <person name="Ramirez L."/>
            <person name="Alfaro M."/>
            <person name="Sun H."/>
            <person name="Tritt A."/>
            <person name="Yoshinaga Y."/>
            <person name="Zwiers L.-H."/>
            <person name="Turgeon B."/>
            <person name="Goodwin S."/>
            <person name="Spatafora J."/>
            <person name="Crous P."/>
            <person name="Grigoriev I."/>
        </authorList>
    </citation>
    <scope>NUCLEOTIDE SEQUENCE</scope>
    <source>
        <strain evidence="1">CBS 525.71</strain>
    </source>
</reference>
<dbReference type="EMBL" id="MU006737">
    <property type="protein sequence ID" value="KAF2623385.1"/>
    <property type="molecule type" value="Genomic_DNA"/>
</dbReference>
<feature type="non-terminal residue" evidence="1">
    <location>
        <position position="277"/>
    </location>
</feature>
<dbReference type="Proteomes" id="UP000799754">
    <property type="component" value="Unassembled WGS sequence"/>
</dbReference>
<name>A0ACB6RN65_9PLEO</name>
<feature type="non-terminal residue" evidence="1">
    <location>
        <position position="1"/>
    </location>
</feature>
<evidence type="ECO:0000313" key="2">
    <source>
        <dbReference type="Proteomes" id="UP000799754"/>
    </source>
</evidence>